<name>A0ABR8USB6_9MICC</name>
<organism evidence="1 2">
    <name type="scientific">Arthrobacter gallicola</name>
    <dbReference type="NCBI Taxonomy" id="2762225"/>
    <lineage>
        <taxon>Bacteria</taxon>
        <taxon>Bacillati</taxon>
        <taxon>Actinomycetota</taxon>
        <taxon>Actinomycetes</taxon>
        <taxon>Micrococcales</taxon>
        <taxon>Micrococcaceae</taxon>
        <taxon>Arthrobacter</taxon>
    </lineage>
</organism>
<evidence type="ECO:0000313" key="1">
    <source>
        <dbReference type="EMBL" id="MBD7994996.1"/>
    </source>
</evidence>
<gene>
    <name evidence="1" type="ORF">H9639_06760</name>
</gene>
<sequence length="135" mass="14643">MEHTLRVLVRIDTKTSSACLEVRGCLVPENCPDLLEILRHTATLGAHVVINLTKARHLAATALDDLMLQADRIPSLPLDGGHTTVSVQLPARLPVCPPPRVQAQAPGVPLGNVQAFELAFLHRDTAVLSPFIPRR</sequence>
<protein>
    <recommendedName>
        <fullName evidence="3">STAS domain-containing protein</fullName>
    </recommendedName>
</protein>
<dbReference type="Proteomes" id="UP000609874">
    <property type="component" value="Unassembled WGS sequence"/>
</dbReference>
<keyword evidence="2" id="KW-1185">Reference proteome</keyword>
<reference evidence="1 2" key="1">
    <citation type="submission" date="2020-08" db="EMBL/GenBank/DDBJ databases">
        <title>A Genomic Blueprint of the Chicken Gut Microbiome.</title>
        <authorList>
            <person name="Gilroy R."/>
            <person name="Ravi A."/>
            <person name="Getino M."/>
            <person name="Pursley I."/>
            <person name="Horton D.L."/>
            <person name="Alikhan N.-F."/>
            <person name="Baker D."/>
            <person name="Gharbi K."/>
            <person name="Hall N."/>
            <person name="Watson M."/>
            <person name="Adriaenssens E.M."/>
            <person name="Foster-Nyarko E."/>
            <person name="Jarju S."/>
            <person name="Secka A."/>
            <person name="Antonio M."/>
            <person name="Oren A."/>
            <person name="Chaudhuri R."/>
            <person name="La Ragione R.M."/>
            <person name="Hildebrand F."/>
            <person name="Pallen M.J."/>
        </authorList>
    </citation>
    <scope>NUCLEOTIDE SEQUENCE [LARGE SCALE GENOMIC DNA]</scope>
    <source>
        <strain evidence="1 2">Sa2CUA1</strain>
    </source>
</reference>
<evidence type="ECO:0008006" key="3">
    <source>
        <dbReference type="Google" id="ProtNLM"/>
    </source>
</evidence>
<dbReference type="EMBL" id="JACSQD010000002">
    <property type="protein sequence ID" value="MBD7994996.1"/>
    <property type="molecule type" value="Genomic_DNA"/>
</dbReference>
<dbReference type="RefSeq" id="WP_191807328.1">
    <property type="nucleotide sequence ID" value="NZ_JACSQD010000002.1"/>
</dbReference>
<accession>A0ABR8USB6</accession>
<comment type="caution">
    <text evidence="1">The sequence shown here is derived from an EMBL/GenBank/DDBJ whole genome shotgun (WGS) entry which is preliminary data.</text>
</comment>
<evidence type="ECO:0000313" key="2">
    <source>
        <dbReference type="Proteomes" id="UP000609874"/>
    </source>
</evidence>
<proteinExistence type="predicted"/>